<name>A0A328AEQ0_9CAUL</name>
<keyword evidence="3" id="KW-1185">Reference proteome</keyword>
<evidence type="ECO:0000313" key="2">
    <source>
        <dbReference type="EMBL" id="RAK52686.1"/>
    </source>
</evidence>
<dbReference type="AlphaFoldDB" id="A0A328AEQ0"/>
<dbReference type="RefSeq" id="WP_111514971.1">
    <property type="nucleotide sequence ID" value="NZ_QFYR01000002.1"/>
</dbReference>
<proteinExistence type="predicted"/>
<reference evidence="3" key="1">
    <citation type="submission" date="2018-05" db="EMBL/GenBank/DDBJ databases">
        <authorList>
            <person name="Li X."/>
        </authorList>
    </citation>
    <scope>NUCLEOTIDE SEQUENCE [LARGE SCALE GENOMIC DNA]</scope>
    <source>
        <strain evidence="3">YIM 73061</strain>
    </source>
</reference>
<evidence type="ECO:0000259" key="1">
    <source>
        <dbReference type="Pfam" id="PF09557"/>
    </source>
</evidence>
<dbReference type="InterPro" id="IPR019060">
    <property type="entry name" value="DUF2382"/>
</dbReference>
<comment type="caution">
    <text evidence="2">The sequence shown here is derived from an EMBL/GenBank/DDBJ whole genome shotgun (WGS) entry which is preliminary data.</text>
</comment>
<dbReference type="OrthoDB" id="7775959at2"/>
<dbReference type="EMBL" id="QFYR01000002">
    <property type="protein sequence ID" value="RAK52686.1"/>
    <property type="molecule type" value="Genomic_DNA"/>
</dbReference>
<evidence type="ECO:0000313" key="3">
    <source>
        <dbReference type="Proteomes" id="UP000249725"/>
    </source>
</evidence>
<sequence>MQRNPAVTPVEAIPIVEEKLHVTKQAVETDRVRVTTQVEERPVVLETALERQELDVERRTVNHLVFEAPPPRQEGDCLILSVVEERAVVVKQLFVIEEVIVRRRSFIEPVEIPGSVRATRAVVEHLPTDTDPQGADARG</sequence>
<dbReference type="Pfam" id="PF09557">
    <property type="entry name" value="DUF2382"/>
    <property type="match status" value="1"/>
</dbReference>
<gene>
    <name evidence="2" type="ORF">DJ018_10840</name>
</gene>
<dbReference type="Proteomes" id="UP000249725">
    <property type="component" value="Unassembled WGS sequence"/>
</dbReference>
<organism evidence="2 3">
    <name type="scientific">Phenylobacterium deserti</name>
    <dbReference type="NCBI Taxonomy" id="1914756"/>
    <lineage>
        <taxon>Bacteria</taxon>
        <taxon>Pseudomonadati</taxon>
        <taxon>Pseudomonadota</taxon>
        <taxon>Alphaproteobacteria</taxon>
        <taxon>Caulobacterales</taxon>
        <taxon>Caulobacteraceae</taxon>
        <taxon>Phenylobacterium</taxon>
    </lineage>
</organism>
<feature type="domain" description="DUF2382" evidence="1">
    <location>
        <begin position="13"/>
        <end position="122"/>
    </location>
</feature>
<accession>A0A328AEQ0</accession>
<protein>
    <recommendedName>
        <fullName evidence="1">DUF2382 domain-containing protein</fullName>
    </recommendedName>
</protein>